<dbReference type="OMA" id="WISINTA"/>
<dbReference type="SUPFAM" id="SSF55073">
    <property type="entry name" value="Nucleotide cyclase"/>
    <property type="match status" value="1"/>
</dbReference>
<dbReference type="EMBL" id="DS989729">
    <property type="protein sequence ID" value="EEA06414.1"/>
    <property type="molecule type" value="Genomic_DNA"/>
</dbReference>
<dbReference type="PANTHER" id="PTHR43336">
    <property type="entry name" value="OXYGEN SENSOR HISTIDINE KINASE RESPONSE REGULATOR DEVS/DOSS"/>
    <property type="match status" value="1"/>
</dbReference>
<dbReference type="eggNOG" id="ENOG502QQYF">
    <property type="taxonomic scope" value="Eukaryota"/>
</dbReference>
<dbReference type="PANTHER" id="PTHR43336:SF3">
    <property type="entry name" value="GUANYLATE CYCLASE DOMAIN-CONTAINING PROTEIN"/>
    <property type="match status" value="1"/>
</dbReference>
<feature type="transmembrane region" description="Helical" evidence="1">
    <location>
        <begin position="133"/>
        <end position="151"/>
    </location>
</feature>
<dbReference type="RefSeq" id="XP_002140763.1">
    <property type="nucleotide sequence ID" value="XM_002140727.1"/>
</dbReference>
<keyword evidence="4" id="KW-1185">Reference proteome</keyword>
<dbReference type="GO" id="GO:0004016">
    <property type="term" value="F:adenylate cyclase activity"/>
    <property type="evidence" value="ECO:0007669"/>
    <property type="project" value="UniProtKB-EC"/>
</dbReference>
<sequence length="960" mass="110068">MTRQDVSLNILENEVNRDGKAELNNNESQKIDKGEFSGFSVFPITTRVHSLLRNNDQYIFLRHIIKLVSLDNLLKSGPNRINIGTKIRQLIGKFISHPIVRVWFALLTLVVMILNEIRLLFTESYTDEAFKGIFGFIIGNRIIEIILYIIAMDGYLYVYFIFDLFSLALLLVNLSYCFLSSFTPVDVLNNNIDNYYIFSQIRNFGPNAQISLITSITQAFRFILLFEGDNIYNFITNYNSYKGIIIAQDSNNAYERKSYFMCNYNEMNNGLVDNLEHVTNKNNCNRGNFKLSKIIEKKIALFALFAVIVYPLFVPAVWISINTAAFSGVQDLGQWSNLRNQNPGDETWPNAYMISLAYYTYRNSIGTPSKWMKLVAIQAPFPLNNNPTCHGCPKSSLEVITNAISIITSSDIPSWFIQILSLPTISQGISLIPLENFKSIRNFALRQYQMQICMRTGLNAIVSPELKCPEDLIANITAVFDITNMIQMGAGLTLGVVFISFFAFLIFTIVIQKVLDTQVYSIVNKINRTLMAISNNPLLAMNISSMNKFYYEDNHLYNKMTNKTTKIQLNKQFKKFGSKKNEDIDKFSTNILENTFTKLGTLLAVGLGSAGANIIAQNLKDDRVNIKIPGKEITAIYGFCDIRNFTDATEVLGEKVMPFVNQVAEVVHGIVHEFGGAANKNVGDAFLFVWKSESKWVDMKNLQADMAVMSFIQVIIEIATCKKFIKYSSNRLLQERLPNYKVTLGFGLHFGWAIEGAIGSELKIDASYLSPNVNLASRLEEATKHYKVHLLFSQQVFEQLSISMKCYCRLVDCVTLKGSITPLYLYTIDIDTDLYTDISSDNNFENIEDNDESIFERTRRHEMMQQADFRIHSLFHTSVILKQMRAHLFEDFQQIYEKGIQYYLSGEWDKSREILQYLDNECMKRWNKPDGPTQTILKYMESYQYIAPCDWKGFRKWDEK</sequence>
<dbReference type="AlphaFoldDB" id="B6ADX3"/>
<keyword evidence="3" id="KW-0456">Lyase</keyword>
<name>B6ADX3_CRYMR</name>
<dbReference type="Pfam" id="PF00211">
    <property type="entry name" value="Guanylate_cyc"/>
    <property type="match status" value="1"/>
</dbReference>
<dbReference type="EC" id="4.6.1.1" evidence="3"/>
<dbReference type="GeneID" id="6995982"/>
<feature type="transmembrane region" description="Helical" evidence="1">
    <location>
        <begin position="415"/>
        <end position="434"/>
    </location>
</feature>
<protein>
    <submittedName>
        <fullName evidence="3">Adenylate cyclase, putative</fullName>
        <ecNumber evidence="3">4.6.1.1</ecNumber>
    </submittedName>
</protein>
<feature type="domain" description="Guanylate cyclase" evidence="2">
    <location>
        <begin position="636"/>
        <end position="780"/>
    </location>
</feature>
<organism evidence="3 4">
    <name type="scientific">Cryptosporidium muris (strain RN66)</name>
    <dbReference type="NCBI Taxonomy" id="441375"/>
    <lineage>
        <taxon>Eukaryota</taxon>
        <taxon>Sar</taxon>
        <taxon>Alveolata</taxon>
        <taxon>Apicomplexa</taxon>
        <taxon>Conoidasida</taxon>
        <taxon>Coccidia</taxon>
        <taxon>Eucoccidiorida</taxon>
        <taxon>Eimeriorina</taxon>
        <taxon>Cryptosporidiidae</taxon>
        <taxon>Cryptosporidium</taxon>
    </lineage>
</organism>
<feature type="transmembrane region" description="Helical" evidence="1">
    <location>
        <begin position="299"/>
        <end position="321"/>
    </location>
</feature>
<dbReference type="VEuPathDB" id="CryptoDB:CMU_009060"/>
<feature type="transmembrane region" description="Helical" evidence="1">
    <location>
        <begin position="490"/>
        <end position="511"/>
    </location>
</feature>
<accession>B6ADX3</accession>
<dbReference type="GO" id="GO:0009190">
    <property type="term" value="P:cyclic nucleotide biosynthetic process"/>
    <property type="evidence" value="ECO:0007669"/>
    <property type="project" value="InterPro"/>
</dbReference>
<dbReference type="OrthoDB" id="60033at2759"/>
<dbReference type="PROSITE" id="PS50125">
    <property type="entry name" value="GUANYLATE_CYCLASE_2"/>
    <property type="match status" value="1"/>
</dbReference>
<feature type="transmembrane region" description="Helical" evidence="1">
    <location>
        <begin position="102"/>
        <end position="121"/>
    </location>
</feature>
<dbReference type="Proteomes" id="UP000001460">
    <property type="component" value="Unassembled WGS sequence"/>
</dbReference>
<keyword evidence="1" id="KW-0472">Membrane</keyword>
<evidence type="ECO:0000313" key="4">
    <source>
        <dbReference type="Proteomes" id="UP000001460"/>
    </source>
</evidence>
<gene>
    <name evidence="3" type="ORF">CMU_009060</name>
</gene>
<dbReference type="GO" id="GO:0035556">
    <property type="term" value="P:intracellular signal transduction"/>
    <property type="evidence" value="ECO:0007669"/>
    <property type="project" value="InterPro"/>
</dbReference>
<keyword evidence="1" id="KW-0812">Transmembrane</keyword>
<evidence type="ECO:0000313" key="3">
    <source>
        <dbReference type="EMBL" id="EEA06414.1"/>
    </source>
</evidence>
<dbReference type="STRING" id="441375.B6ADX3"/>
<dbReference type="Gene3D" id="3.30.70.1230">
    <property type="entry name" value="Nucleotide cyclase"/>
    <property type="match status" value="1"/>
</dbReference>
<feature type="transmembrane region" description="Helical" evidence="1">
    <location>
        <begin position="157"/>
        <end position="179"/>
    </location>
</feature>
<reference evidence="3" key="1">
    <citation type="submission" date="2008-06" db="EMBL/GenBank/DDBJ databases">
        <authorList>
            <person name="Lorenzi H."/>
            <person name="Inman J."/>
            <person name="Miller J."/>
            <person name="Schobel S."/>
            <person name="Amedeo P."/>
            <person name="Caler E.V."/>
            <person name="da Silva J."/>
        </authorList>
    </citation>
    <scope>NUCLEOTIDE SEQUENCE [LARGE SCALE GENOMIC DNA]</scope>
    <source>
        <strain evidence="3">RN66</strain>
    </source>
</reference>
<dbReference type="InterPro" id="IPR029787">
    <property type="entry name" value="Nucleotide_cyclase"/>
</dbReference>
<evidence type="ECO:0000256" key="1">
    <source>
        <dbReference type="SAM" id="Phobius"/>
    </source>
</evidence>
<keyword evidence="1" id="KW-1133">Transmembrane helix</keyword>
<proteinExistence type="predicted"/>
<dbReference type="InterPro" id="IPR001054">
    <property type="entry name" value="A/G_cyclase"/>
</dbReference>
<dbReference type="CDD" id="cd07302">
    <property type="entry name" value="CHD"/>
    <property type="match status" value="1"/>
</dbReference>
<evidence type="ECO:0000259" key="2">
    <source>
        <dbReference type="PROSITE" id="PS50125"/>
    </source>
</evidence>